<evidence type="ECO:0000256" key="1">
    <source>
        <dbReference type="SAM" id="MobiDB-lite"/>
    </source>
</evidence>
<evidence type="ECO:0000313" key="3">
    <source>
        <dbReference type="Proteomes" id="UP001281761"/>
    </source>
</evidence>
<proteinExistence type="predicted"/>
<gene>
    <name evidence="2" type="ORF">BLNAU_21222</name>
</gene>
<feature type="region of interest" description="Disordered" evidence="1">
    <location>
        <begin position="1"/>
        <end position="33"/>
    </location>
</feature>
<protein>
    <submittedName>
        <fullName evidence="2">Uncharacterized protein</fullName>
    </submittedName>
</protein>
<keyword evidence="3" id="KW-1185">Reference proteome</keyword>
<dbReference type="Proteomes" id="UP001281761">
    <property type="component" value="Unassembled WGS sequence"/>
</dbReference>
<feature type="compositionally biased region" description="Polar residues" evidence="1">
    <location>
        <begin position="8"/>
        <end position="25"/>
    </location>
</feature>
<organism evidence="2 3">
    <name type="scientific">Blattamonas nauphoetae</name>
    <dbReference type="NCBI Taxonomy" id="2049346"/>
    <lineage>
        <taxon>Eukaryota</taxon>
        <taxon>Metamonada</taxon>
        <taxon>Preaxostyla</taxon>
        <taxon>Oxymonadida</taxon>
        <taxon>Blattamonas</taxon>
    </lineage>
</organism>
<name>A0ABQ9WWM0_9EUKA</name>
<sequence length="241" mass="27031">MVYRRSRTISSPTLSRHSTQSSLDTLRSDPHQPPLVQCLHAEGQANLEKVLMNMSPDLFTSRGLLLSCEGEANAWKNGLEQLLQPSFDAFGLLALVHNNDILHSIRTDAEQGSANKEFGESEEEDHFCVWCRRSPAIHHERTTPTPLIQTPRSLACGRPPNPPHRTRGMDPITLIELQSGMTIQQGPTQTIERMLNALIVASYLSDTDIRPQQHHDTKFSDGRADINVLPYFPFADCTTRI</sequence>
<dbReference type="EMBL" id="JARBJD010000324">
    <property type="protein sequence ID" value="KAK2943875.1"/>
    <property type="molecule type" value="Genomic_DNA"/>
</dbReference>
<comment type="caution">
    <text evidence="2">The sequence shown here is derived from an EMBL/GenBank/DDBJ whole genome shotgun (WGS) entry which is preliminary data.</text>
</comment>
<evidence type="ECO:0000313" key="2">
    <source>
        <dbReference type="EMBL" id="KAK2943875.1"/>
    </source>
</evidence>
<reference evidence="2 3" key="1">
    <citation type="journal article" date="2022" name="bioRxiv">
        <title>Genomics of Preaxostyla Flagellates Illuminates Evolutionary Transitions and the Path Towards Mitochondrial Loss.</title>
        <authorList>
            <person name="Novak L.V.F."/>
            <person name="Treitli S.C."/>
            <person name="Pyrih J."/>
            <person name="Halakuc P."/>
            <person name="Pipaliya S.V."/>
            <person name="Vacek V."/>
            <person name="Brzon O."/>
            <person name="Soukal P."/>
            <person name="Eme L."/>
            <person name="Dacks J.B."/>
            <person name="Karnkowska A."/>
            <person name="Elias M."/>
            <person name="Hampl V."/>
        </authorList>
    </citation>
    <scope>NUCLEOTIDE SEQUENCE [LARGE SCALE GENOMIC DNA]</scope>
    <source>
        <strain evidence="2">NAU3</strain>
        <tissue evidence="2">Gut</tissue>
    </source>
</reference>
<accession>A0ABQ9WWM0</accession>